<reference evidence="4" key="1">
    <citation type="submission" date="2021-05" db="EMBL/GenBank/DDBJ databases">
        <title>The genome of the haptophyte Pavlova lutheri (Diacronema luteri, Pavlovales) - a model for lipid biosynthesis in eukaryotic algae.</title>
        <authorList>
            <person name="Hulatt C.J."/>
            <person name="Posewitz M.C."/>
        </authorList>
    </citation>
    <scope>NUCLEOTIDE SEQUENCE</scope>
    <source>
        <strain evidence="4">NIVA-4/92</strain>
    </source>
</reference>
<dbReference type="InterPro" id="IPR036850">
    <property type="entry name" value="NDK-like_dom_sf"/>
</dbReference>
<comment type="subcellular location">
    <subcellularLocation>
        <location evidence="1">Cytoplasm</location>
    </subcellularLocation>
</comment>
<feature type="compositionally biased region" description="Basic and acidic residues" evidence="3">
    <location>
        <begin position="490"/>
        <end position="511"/>
    </location>
</feature>
<protein>
    <submittedName>
        <fullName evidence="4">Uncharacterized protein</fullName>
    </submittedName>
</protein>
<dbReference type="PANTHER" id="PTHR43109">
    <property type="entry name" value="NUCLEOSIDE DIPHOSPHATE KINASE 7"/>
    <property type="match status" value="1"/>
</dbReference>
<feature type="region of interest" description="Disordered" evidence="3">
    <location>
        <begin position="1343"/>
        <end position="1366"/>
    </location>
</feature>
<sequence length="1818" mass="182605">MERARLETRLEASRLFFHPAIGSAEAESTSAAPPNGVAWTAHLDRLLVNAARRAAFDWEATASHVRMHGGVAACTVDECRLRWASLDLQACVQVTEQHALFGAAHLDVGAANGEASGPSDFSIFTRDLGSEVRAIHEEVRMLLPSIGTDTDEDDSEGSEGVIVRPILRGTPTHGTASLASIPALATAACASTAACMPQPLRDAPACVSAMAPARLGCAAAPSAAPSAGPPANEPETPAEAAMLLGTSRAPAAAPDPDVSDCSELSEEASAEQLADAHVFVASPLPEPAPKSQPIAAPASSSAAGQPPARPRSAAAADGAARQRGRGVGYGRGHGGGRGHGAARGSRAMHSACEDGNAAGDDSDDDNNDDDSGSEDVWLTTRRQLRGCAQSGARAGSAASIVRPTSAPARRAMAPRLAARAAAEDAGEECAPPAVRVAWAAPARPPLGGDGDKTRVAAGDAALGAAARTPSASTRTSPAAATSAQLLADMRAADSSRAHADAERARAQREAADAAARARAQAEASAAERAAEAARKQADTENAARARAEERAVLAARARAADDAAAAARAAAAAADAEAARVAAEADARARTAEAAHDALVAAARGGGAHAPLADAAARARHEPRADAAAVPRGRQLRSSLFDEAISLAPPLAAVALRAEAGAAYTVVLVLDGLTQAQLGSLVARIFAAAPGAGGVLPCSASGEAPPALLAAALTAWPLAASDTLARDATTAPEPARARALALGLAETNVGGVASWLAETTLRALLPLDEAPAARDARGAHSVGERALLLERPLSQLAEVLEPVDGALPVFAHSADFQAGAYLSSRGLAEGASGGDGDGATPEPHHAAREMTVLLAPLDAPSGAPAGTDAPSESAARCSAPLAEQLLRLAAHAWEARGLSLVGARLLFAPALAPEQALGARAGVRSGASASAGGFAPLLPCNTALSFDAVPSAPARAWAAIALRGVGAVGRWLEVAGPSDGALAVRTDPQSLHALLARALAPHGGPRHARFSSARSVGGATRLLAALFGGRVPAAAHAPRTDGVCAAVREVTGDALPKLICWHGESVCAALVPATDAHLLGGLLCGLEAHGFALVDLYTADLPAGARAQLAAASAPRGEEVAGKERDACRHSMLVLSREGARASLGTAFALACAEVAKRGGLLARAAGRAIFVGDASSARSAVELAARAACGAAGAEATPLAHLASAGPARAPPGAEPHGAPTWRWGDLALEQWVGAHGPLIAPASVRALEGGSATGCHPDLPTLAVVALIAEEDPAAPLNLAGPGGVGPALLALFSESESGESGAPAADGRPGVGRWPTRPELLGIKAVSRLPRALCARFEPWPPGVEPPSAAGTGGGRTGAGWARPASASAARARAAAQAAAPGAGGDATAGLCVHGAGVKLLVALRGIDVGSDVRSRLCTLPEFASACTALVSVDAIAGAQHVLTLFASGELRAEEALVARYEACIDASAPIDLPRLLAPAPLQLVPLLVKPHVIARGHLHRVWRALSRAGFEVAAVRLLRLRSDGSEVVVHDGLEVDDKGGASAPAASLSAVLAGGACGGGACGVEPLEPAVEGTAAVFAVRRPAALRLIRSLAGAPSPARAKREGAFTMRAMFGIDDEHNAVQLPAHAAAVAAAIELAFPLERGHAPCPPMRPGAPRADDPLMPAGVMSAPLRKLVRSSAASLCELLLVAVPCALVRADPEIVSAGLLDKALAERFEVCAVRIAQLSDAQAARLLSRARAPALAARALSAGPCVLLALQRDNALARFAALQRTALRQLAPPHAYASASAPAAAADLADAFDELHGARGFALVRV</sequence>
<feature type="region of interest" description="Disordered" evidence="3">
    <location>
        <begin position="249"/>
        <end position="270"/>
    </location>
</feature>
<feature type="region of interest" description="Disordered" evidence="3">
    <location>
        <begin position="489"/>
        <end position="544"/>
    </location>
</feature>
<feature type="compositionally biased region" description="Low complexity" evidence="3">
    <location>
        <begin position="291"/>
        <end position="321"/>
    </location>
</feature>
<feature type="compositionally biased region" description="Acidic residues" evidence="3">
    <location>
        <begin position="257"/>
        <end position="269"/>
    </location>
</feature>
<evidence type="ECO:0000256" key="1">
    <source>
        <dbReference type="ARBA" id="ARBA00004496"/>
    </source>
</evidence>
<dbReference type="Gene3D" id="3.30.70.141">
    <property type="entry name" value="Nucleoside diphosphate kinase-like domain"/>
    <property type="match status" value="1"/>
</dbReference>
<feature type="compositionally biased region" description="Low complexity" evidence="3">
    <location>
        <begin position="512"/>
        <end position="527"/>
    </location>
</feature>
<feature type="region of interest" description="Disordered" evidence="3">
    <location>
        <begin position="283"/>
        <end position="380"/>
    </location>
</feature>
<dbReference type="SUPFAM" id="SSF54919">
    <property type="entry name" value="Nucleoside diphosphate kinase, NDK"/>
    <property type="match status" value="1"/>
</dbReference>
<feature type="compositionally biased region" description="Acidic residues" evidence="3">
    <location>
        <begin position="360"/>
        <end position="373"/>
    </location>
</feature>
<feature type="compositionally biased region" description="Gly residues" evidence="3">
    <location>
        <begin position="325"/>
        <end position="341"/>
    </location>
</feature>
<feature type="compositionally biased region" description="Low complexity" evidence="3">
    <location>
        <begin position="342"/>
        <end position="359"/>
    </location>
</feature>
<dbReference type="Proteomes" id="UP000751190">
    <property type="component" value="Unassembled WGS sequence"/>
</dbReference>
<keyword evidence="2" id="KW-0963">Cytoplasm</keyword>
<gene>
    <name evidence="4" type="ORF">KFE25_006986</name>
</gene>
<keyword evidence="5" id="KW-1185">Reference proteome</keyword>
<name>A0A8J6CCU6_DIALT</name>
<comment type="caution">
    <text evidence="4">The sequence shown here is derived from an EMBL/GenBank/DDBJ whole genome shotgun (WGS) entry which is preliminary data.</text>
</comment>
<evidence type="ECO:0000313" key="5">
    <source>
        <dbReference type="Proteomes" id="UP000751190"/>
    </source>
</evidence>
<organism evidence="4 5">
    <name type="scientific">Diacronema lutheri</name>
    <name type="common">Unicellular marine alga</name>
    <name type="synonym">Monochrysis lutheri</name>
    <dbReference type="NCBI Taxonomy" id="2081491"/>
    <lineage>
        <taxon>Eukaryota</taxon>
        <taxon>Haptista</taxon>
        <taxon>Haptophyta</taxon>
        <taxon>Pavlovophyceae</taxon>
        <taxon>Pavlovales</taxon>
        <taxon>Pavlovaceae</taxon>
        <taxon>Diacronema</taxon>
    </lineage>
</organism>
<proteinExistence type="predicted"/>
<dbReference type="EMBL" id="JAGTXO010000005">
    <property type="protein sequence ID" value="KAG8467934.1"/>
    <property type="molecule type" value="Genomic_DNA"/>
</dbReference>
<evidence type="ECO:0000256" key="3">
    <source>
        <dbReference type="SAM" id="MobiDB-lite"/>
    </source>
</evidence>
<evidence type="ECO:0000313" key="4">
    <source>
        <dbReference type="EMBL" id="KAG8467934.1"/>
    </source>
</evidence>
<feature type="compositionally biased region" description="Basic and acidic residues" evidence="3">
    <location>
        <begin position="528"/>
        <end position="544"/>
    </location>
</feature>
<accession>A0A8J6CCU6</accession>
<dbReference type="GO" id="GO:0005879">
    <property type="term" value="C:axonemal microtubule"/>
    <property type="evidence" value="ECO:0007669"/>
    <property type="project" value="TreeGrafter"/>
</dbReference>
<evidence type="ECO:0000256" key="2">
    <source>
        <dbReference type="ARBA" id="ARBA00022490"/>
    </source>
</evidence>
<dbReference type="PANTHER" id="PTHR43109:SF3">
    <property type="entry name" value="DYNEIN AXONEMAL ASSEMBLY FACTOR 8"/>
    <property type="match status" value="1"/>
</dbReference>